<name>A0A8S3REE1_MYTED</name>
<dbReference type="AlphaFoldDB" id="A0A8S3REE1"/>
<dbReference type="EMBL" id="CAJPWZ010001013">
    <property type="protein sequence ID" value="CAG2205141.1"/>
    <property type="molecule type" value="Genomic_DNA"/>
</dbReference>
<evidence type="ECO:0000313" key="3">
    <source>
        <dbReference type="Proteomes" id="UP000683360"/>
    </source>
</evidence>
<proteinExistence type="predicted"/>
<dbReference type="PANTHER" id="PTHR47510:SF3">
    <property type="entry name" value="ENDO_EXONUCLEASE_PHOSPHATASE DOMAIN-CONTAINING PROTEIN"/>
    <property type="match status" value="1"/>
</dbReference>
<feature type="compositionally biased region" description="Polar residues" evidence="1">
    <location>
        <begin position="278"/>
        <end position="294"/>
    </location>
</feature>
<reference evidence="2" key="1">
    <citation type="submission" date="2021-03" db="EMBL/GenBank/DDBJ databases">
        <authorList>
            <person name="Bekaert M."/>
        </authorList>
    </citation>
    <scope>NUCLEOTIDE SEQUENCE</scope>
</reference>
<evidence type="ECO:0008006" key="4">
    <source>
        <dbReference type="Google" id="ProtNLM"/>
    </source>
</evidence>
<gene>
    <name evidence="2" type="ORF">MEDL_19526</name>
</gene>
<keyword evidence="3" id="KW-1185">Reference proteome</keyword>
<dbReference type="Proteomes" id="UP000683360">
    <property type="component" value="Unassembled WGS sequence"/>
</dbReference>
<feature type="region of interest" description="Disordered" evidence="1">
    <location>
        <begin position="275"/>
        <end position="302"/>
    </location>
</feature>
<accession>A0A8S3REE1</accession>
<dbReference type="PANTHER" id="PTHR47510">
    <property type="entry name" value="REVERSE TRANSCRIPTASE DOMAIN-CONTAINING PROTEIN"/>
    <property type="match status" value="1"/>
</dbReference>
<dbReference type="InterPro" id="IPR036514">
    <property type="entry name" value="SGNH_hydro_sf"/>
</dbReference>
<sequence>MALLNSFTVVKSLFNSFNATVLFNNSSEISELTDKILDESISLNLSAENIPEFLQISPKKNSVTIHVSSHMIQDVQEILDNDLNFIRSHFQYGNIYKTVDNSVTVTLYVSTGTINVQGNNVFTWIDTFVAKCELLEKEIISSQPRASTPIEFIQDFINSSIESNVEITENENHEESLNVQNDSITKLKSNYICTNSIYDGKSREDLINIIKRLESELAVKKCSEQSIQTELSAVSVECQTSQYVNTCDASTQTRPIPAPRLSKLKLTKDQCRPVLEPKSQQENSSPNPKTINNHSPEKVKKSGDKNLIIGSSILKGIRTSGLSKTNIRTFRGAHIDRITKEIMNMDLKAYKNIILQVGGNDMSGGKSLKDFENEFESLLLAARSCSNSDCNIIVSGLPPRIDVDVYRANVALERLCQHLGLVFIRQYEMYMRDSFDQNNNFYVHDGIHFNSRGTSRYIKTIDNIIGIINTHDECENCGELNHKTSFCRFNMKIKCFKCNRIESKYEEIKHNLMFSDNQPDVLGLCETFLTKHTPDNELQVPGYVFERKDRTSQDESITLNLSAENIPEFLQISPKKNSVTIHVSSHMIQDVQEILDNDLNFIRSHFQYGNIYKTVDNSVTVTLYVSTGTINVQGNNVFTWIDTFVAKCELLEKEIISFQPRASTPIEFIQDFINSSIESNVEITENENHEESLNVQNDSITKLKSNYICTNSIYDGKSREDLINIIKRLESELAVKKCSEQSIQTELSAVSVECQTSQYVNTCDASTQTRPIPAPRPSKIDVDVYRANVALERLCQHLGLVFIRQYEMYMRDSFDQNNNFYVHDGIHFNSRGTSRYIKTIDNIIGIINTHDECENCGELNHKTSFCRFNMKIKCFKCNSTNDGLINSDISNTESQTSGQDTLLGIKQHDTNCVMFDDESNVDNLLLPLPQALDKHAPVVKKRVKRDRQPEWYNSEIIYARNMRDKYNALGLWSEYKFWRNKTKQIVDNSKKNYYKNMVKDSNDPKTLWKCLHSLNPKVKNTPYELATEDNNTTKSKKCIADTFNNFFTSCAEKLREQGSYTPVNKADFSNLSKFVKNKLHKHEKFSIPPVNMNELFNELAKLDINKASGMDNIGPKILRLSAPFIASPLTYIFNRMIDTGIYPSLLKNAKVTPVFKDGSEYNPMELFELQR</sequence>
<dbReference type="Gene3D" id="3.40.50.1110">
    <property type="entry name" value="SGNH hydrolase"/>
    <property type="match status" value="1"/>
</dbReference>
<comment type="caution">
    <text evidence="2">The sequence shown here is derived from an EMBL/GenBank/DDBJ whole genome shotgun (WGS) entry which is preliminary data.</text>
</comment>
<dbReference type="SUPFAM" id="SSF52266">
    <property type="entry name" value="SGNH hydrolase"/>
    <property type="match status" value="2"/>
</dbReference>
<dbReference type="OrthoDB" id="10071766at2759"/>
<evidence type="ECO:0000313" key="2">
    <source>
        <dbReference type="EMBL" id="CAG2205141.1"/>
    </source>
</evidence>
<organism evidence="2 3">
    <name type="scientific">Mytilus edulis</name>
    <name type="common">Blue mussel</name>
    <dbReference type="NCBI Taxonomy" id="6550"/>
    <lineage>
        <taxon>Eukaryota</taxon>
        <taxon>Metazoa</taxon>
        <taxon>Spiralia</taxon>
        <taxon>Lophotrochozoa</taxon>
        <taxon>Mollusca</taxon>
        <taxon>Bivalvia</taxon>
        <taxon>Autobranchia</taxon>
        <taxon>Pteriomorphia</taxon>
        <taxon>Mytilida</taxon>
        <taxon>Mytiloidea</taxon>
        <taxon>Mytilidae</taxon>
        <taxon>Mytilinae</taxon>
        <taxon>Mytilus</taxon>
    </lineage>
</organism>
<dbReference type="CDD" id="cd00229">
    <property type="entry name" value="SGNH_hydrolase"/>
    <property type="match status" value="1"/>
</dbReference>
<protein>
    <recommendedName>
        <fullName evidence="4">SGNH hydrolase-type esterase domain-containing protein</fullName>
    </recommendedName>
</protein>
<evidence type="ECO:0000256" key="1">
    <source>
        <dbReference type="SAM" id="MobiDB-lite"/>
    </source>
</evidence>